<protein>
    <submittedName>
        <fullName evidence="2">Uncharacterized protein</fullName>
    </submittedName>
</protein>
<name>A0A9D4J1H2_DREPO</name>
<reference evidence="2" key="1">
    <citation type="journal article" date="2019" name="bioRxiv">
        <title>The Genome of the Zebra Mussel, Dreissena polymorpha: A Resource for Invasive Species Research.</title>
        <authorList>
            <person name="McCartney M.A."/>
            <person name="Auch B."/>
            <person name="Kono T."/>
            <person name="Mallez S."/>
            <person name="Zhang Y."/>
            <person name="Obille A."/>
            <person name="Becker A."/>
            <person name="Abrahante J.E."/>
            <person name="Garbe J."/>
            <person name="Badalamenti J.P."/>
            <person name="Herman A."/>
            <person name="Mangelson H."/>
            <person name="Liachko I."/>
            <person name="Sullivan S."/>
            <person name="Sone E.D."/>
            <person name="Koren S."/>
            <person name="Silverstein K.A.T."/>
            <person name="Beckman K.B."/>
            <person name="Gohl D.M."/>
        </authorList>
    </citation>
    <scope>NUCLEOTIDE SEQUENCE</scope>
    <source>
        <strain evidence="2">Duluth1</strain>
        <tissue evidence="2">Whole animal</tissue>
    </source>
</reference>
<evidence type="ECO:0000313" key="2">
    <source>
        <dbReference type="EMBL" id="KAH3792243.1"/>
    </source>
</evidence>
<keyword evidence="3" id="KW-1185">Reference proteome</keyword>
<organism evidence="2 3">
    <name type="scientific">Dreissena polymorpha</name>
    <name type="common">Zebra mussel</name>
    <name type="synonym">Mytilus polymorpha</name>
    <dbReference type="NCBI Taxonomy" id="45954"/>
    <lineage>
        <taxon>Eukaryota</taxon>
        <taxon>Metazoa</taxon>
        <taxon>Spiralia</taxon>
        <taxon>Lophotrochozoa</taxon>
        <taxon>Mollusca</taxon>
        <taxon>Bivalvia</taxon>
        <taxon>Autobranchia</taxon>
        <taxon>Heteroconchia</taxon>
        <taxon>Euheterodonta</taxon>
        <taxon>Imparidentia</taxon>
        <taxon>Neoheterodontei</taxon>
        <taxon>Myida</taxon>
        <taxon>Dreissenoidea</taxon>
        <taxon>Dreissenidae</taxon>
        <taxon>Dreissena</taxon>
    </lineage>
</organism>
<gene>
    <name evidence="2" type="ORF">DPMN_145734</name>
</gene>
<reference evidence="2" key="2">
    <citation type="submission" date="2020-11" db="EMBL/GenBank/DDBJ databases">
        <authorList>
            <person name="McCartney M.A."/>
            <person name="Auch B."/>
            <person name="Kono T."/>
            <person name="Mallez S."/>
            <person name="Becker A."/>
            <person name="Gohl D.M."/>
            <person name="Silverstein K.A.T."/>
            <person name="Koren S."/>
            <person name="Bechman K.B."/>
            <person name="Herman A."/>
            <person name="Abrahante J.E."/>
            <person name="Garbe J."/>
        </authorList>
    </citation>
    <scope>NUCLEOTIDE SEQUENCE</scope>
    <source>
        <strain evidence="2">Duluth1</strain>
        <tissue evidence="2">Whole animal</tissue>
    </source>
</reference>
<evidence type="ECO:0000313" key="3">
    <source>
        <dbReference type="Proteomes" id="UP000828390"/>
    </source>
</evidence>
<feature type="region of interest" description="Disordered" evidence="1">
    <location>
        <begin position="1"/>
        <end position="43"/>
    </location>
</feature>
<sequence>MGEYTRHKWVKSMQSTTSNDIAKLRQQERGSSQEKRLRLDRRSMKQGWDEGRFQELLRRSTSEHQIVQQLWTNTRERELCFVIIQCI</sequence>
<comment type="caution">
    <text evidence="2">The sequence shown here is derived from an EMBL/GenBank/DDBJ whole genome shotgun (WGS) entry which is preliminary data.</text>
</comment>
<dbReference type="Proteomes" id="UP000828390">
    <property type="component" value="Unassembled WGS sequence"/>
</dbReference>
<dbReference type="EMBL" id="JAIWYP010000007">
    <property type="protein sequence ID" value="KAH3792243.1"/>
    <property type="molecule type" value="Genomic_DNA"/>
</dbReference>
<feature type="compositionally biased region" description="Basic and acidic residues" evidence="1">
    <location>
        <begin position="22"/>
        <end position="43"/>
    </location>
</feature>
<accession>A0A9D4J1H2</accession>
<evidence type="ECO:0000256" key="1">
    <source>
        <dbReference type="SAM" id="MobiDB-lite"/>
    </source>
</evidence>
<dbReference type="AlphaFoldDB" id="A0A9D4J1H2"/>
<proteinExistence type="predicted"/>